<dbReference type="GeneID" id="36340667"/>
<dbReference type="Proteomes" id="UP000019149">
    <property type="component" value="Unassembled WGS sequence"/>
</dbReference>
<proteinExistence type="predicted"/>
<evidence type="ECO:0000313" key="2">
    <source>
        <dbReference type="Proteomes" id="UP000019149"/>
    </source>
</evidence>
<evidence type="ECO:0000313" key="1">
    <source>
        <dbReference type="EMBL" id="EUB60242.1"/>
    </source>
</evidence>
<dbReference type="EMBL" id="APAU02000033">
    <property type="protein sequence ID" value="EUB60242.1"/>
    <property type="molecule type" value="Genomic_DNA"/>
</dbReference>
<dbReference type="KEGG" id="egl:EGR_04952"/>
<organism evidence="1 2">
    <name type="scientific">Echinococcus granulosus</name>
    <name type="common">Hydatid tapeworm</name>
    <dbReference type="NCBI Taxonomy" id="6210"/>
    <lineage>
        <taxon>Eukaryota</taxon>
        <taxon>Metazoa</taxon>
        <taxon>Spiralia</taxon>
        <taxon>Lophotrochozoa</taxon>
        <taxon>Platyhelminthes</taxon>
        <taxon>Cestoda</taxon>
        <taxon>Eucestoda</taxon>
        <taxon>Cyclophyllidea</taxon>
        <taxon>Taeniidae</taxon>
        <taxon>Echinococcus</taxon>
        <taxon>Echinococcus granulosus group</taxon>
    </lineage>
</organism>
<accession>W6UPP1</accession>
<gene>
    <name evidence="1" type="ORF">EGR_04952</name>
</gene>
<dbReference type="AlphaFoldDB" id="W6UPP1"/>
<keyword evidence="2" id="KW-1185">Reference proteome</keyword>
<comment type="caution">
    <text evidence="1">The sequence shown here is derived from an EMBL/GenBank/DDBJ whole genome shotgun (WGS) entry which is preliminary data.</text>
</comment>
<sequence length="88" mass="10216">MSREKALSVVLRSSIRRPMVHFRMDRGETLPHLISSPLFFWLQFLSGYHVTWPLKAPPFHFRWAVWFTGHDSGSSALLDVANIFSSQE</sequence>
<name>W6UPP1_ECHGR</name>
<dbReference type="RefSeq" id="XP_024351438.1">
    <property type="nucleotide sequence ID" value="XM_024494201.1"/>
</dbReference>
<dbReference type="CTD" id="36340667"/>
<protein>
    <submittedName>
        <fullName evidence="1">Uncharacterized protein</fullName>
    </submittedName>
</protein>
<reference evidence="1 2" key="1">
    <citation type="journal article" date="2013" name="Nat. Genet.">
        <title>The genome of the hydatid tapeworm Echinococcus granulosus.</title>
        <authorList>
            <person name="Zheng H."/>
            <person name="Zhang W."/>
            <person name="Zhang L."/>
            <person name="Zhang Z."/>
            <person name="Li J."/>
            <person name="Lu G."/>
            <person name="Zhu Y."/>
            <person name="Wang Y."/>
            <person name="Huang Y."/>
            <person name="Liu J."/>
            <person name="Kang H."/>
            <person name="Chen J."/>
            <person name="Wang L."/>
            <person name="Chen A."/>
            <person name="Yu S."/>
            <person name="Gao Z."/>
            <person name="Jin L."/>
            <person name="Gu W."/>
            <person name="Wang Z."/>
            <person name="Zhao L."/>
            <person name="Shi B."/>
            <person name="Wen H."/>
            <person name="Lin R."/>
            <person name="Jones M.K."/>
            <person name="Brejova B."/>
            <person name="Vinar T."/>
            <person name="Zhao G."/>
            <person name="McManus D.P."/>
            <person name="Chen Z."/>
            <person name="Zhou Y."/>
            <person name="Wang S."/>
        </authorList>
    </citation>
    <scope>NUCLEOTIDE SEQUENCE [LARGE SCALE GENOMIC DNA]</scope>
</reference>